<sequence>MRNNWFWFMDLDGGSPYILPMEPLTSYGLGGHLFSQLSSFVDNSFYHSSYLSVPGSLAVEGAFSHISKLAGALLFLFSSGSSSNIRREIVGSPRGSKPRILKSSSHFRQITSSRQNFKGLHFSFRSNGKYTIPVIDKISSFLLKLFHVEAEKLQLYPMLSLAAALVPPFDNISSKVLAVPLENTDVMIQRQCCEVEHQGCAGLSFPDLNWRRHAVEPRTGIEFPMILDNILAGESNSRLTSEILVGTGSRTMTIIKIKSLNVYAFGFYIHPSSVCEKLGRKYASVSAAELNKCQGFYEDLLREDINMTVRLVVSCNGMKINSVKDAFEKSLRAQLLKTNPETNFHCIRTFGSFFTQDIPLPAGTIIDFRRTAEGQLITEIGGNQIGAVHSKDLCRAFFGMYIGDVPVSEQTKQEIGENVASLIRRC</sequence>
<protein>
    <submittedName>
        <fullName evidence="4 5">Fatty-acid-binding protein 2</fullName>
    </submittedName>
</protein>
<dbReference type="InterPro" id="IPR016089">
    <property type="entry name" value="Chalcone_isomerase_bundle_sf"/>
</dbReference>
<dbReference type="RefSeq" id="XP_048332480.2">
    <property type="nucleotide sequence ID" value="XM_048476523.2"/>
</dbReference>
<dbReference type="Gene3D" id="3.50.70.10">
    <property type="match status" value="1"/>
</dbReference>
<name>A0A6P4A8A3_ZIZJJ</name>
<keyword evidence="3" id="KW-1185">Reference proteome</keyword>
<evidence type="ECO:0000313" key="8">
    <source>
        <dbReference type="RefSeq" id="XP_048332482.2"/>
    </source>
</evidence>
<dbReference type="PANTHER" id="PTHR47284">
    <property type="entry name" value="FATTY-ACID-BINDING PROTEIN 2"/>
    <property type="match status" value="1"/>
</dbReference>
<dbReference type="InterPro" id="IPR036298">
    <property type="entry name" value="Chalcone_isomerase_sf"/>
</dbReference>
<evidence type="ECO:0000313" key="3">
    <source>
        <dbReference type="Proteomes" id="UP001652623"/>
    </source>
</evidence>
<dbReference type="GO" id="GO:0005504">
    <property type="term" value="F:fatty acid binding"/>
    <property type="evidence" value="ECO:0007669"/>
    <property type="project" value="TreeGrafter"/>
</dbReference>
<evidence type="ECO:0000313" key="5">
    <source>
        <dbReference type="RefSeq" id="XP_015884404.3"/>
    </source>
</evidence>
<evidence type="ECO:0000256" key="1">
    <source>
        <dbReference type="ARBA" id="ARBA00007166"/>
    </source>
</evidence>
<accession>A0A6P4A8A3</accession>
<gene>
    <name evidence="4 5 6 7 8" type="primary">LOC107420056</name>
</gene>
<dbReference type="Gene3D" id="1.10.890.20">
    <property type="match status" value="1"/>
</dbReference>
<dbReference type="InterPro" id="IPR016087">
    <property type="entry name" value="Chalcone_isomerase"/>
</dbReference>
<dbReference type="GeneID" id="107420056"/>
<reference evidence="4 5" key="1">
    <citation type="submission" date="2025-05" db="UniProtKB">
        <authorList>
            <consortium name="RefSeq"/>
        </authorList>
    </citation>
    <scope>IDENTIFICATION</scope>
    <source>
        <tissue evidence="4 5">Seedling</tissue>
    </source>
</reference>
<feature type="domain" description="Chalcone isomerase" evidence="2">
    <location>
        <begin position="243"/>
        <end position="415"/>
    </location>
</feature>
<evidence type="ECO:0000259" key="2">
    <source>
        <dbReference type="Pfam" id="PF16035"/>
    </source>
</evidence>
<evidence type="ECO:0000313" key="6">
    <source>
        <dbReference type="RefSeq" id="XP_024930342.3"/>
    </source>
</evidence>
<dbReference type="Pfam" id="PF16035">
    <property type="entry name" value="Chalcone_2"/>
    <property type="match status" value="1"/>
</dbReference>
<dbReference type="Proteomes" id="UP001652623">
    <property type="component" value="Chromosome 5"/>
</dbReference>
<dbReference type="InterPro" id="IPR016088">
    <property type="entry name" value="Chalcone_isomerase_3-sand"/>
</dbReference>
<evidence type="ECO:0000313" key="7">
    <source>
        <dbReference type="RefSeq" id="XP_048332480.2"/>
    </source>
</evidence>
<dbReference type="RefSeq" id="XP_048332482.2">
    <property type="nucleotide sequence ID" value="XM_048476525.2"/>
</dbReference>
<organism evidence="5">
    <name type="scientific">Ziziphus jujuba</name>
    <name type="common">Chinese jujube</name>
    <name type="synonym">Ziziphus sativa</name>
    <dbReference type="NCBI Taxonomy" id="326968"/>
    <lineage>
        <taxon>Eukaryota</taxon>
        <taxon>Viridiplantae</taxon>
        <taxon>Streptophyta</taxon>
        <taxon>Embryophyta</taxon>
        <taxon>Tracheophyta</taxon>
        <taxon>Spermatophyta</taxon>
        <taxon>Magnoliopsida</taxon>
        <taxon>eudicotyledons</taxon>
        <taxon>Gunneridae</taxon>
        <taxon>Pentapetalae</taxon>
        <taxon>rosids</taxon>
        <taxon>fabids</taxon>
        <taxon>Rosales</taxon>
        <taxon>Rhamnaceae</taxon>
        <taxon>Paliureae</taxon>
        <taxon>Ziziphus</taxon>
    </lineage>
</organism>
<comment type="similarity">
    <text evidence="1">Belongs to the chalcone isomerase family.</text>
</comment>
<dbReference type="RefSeq" id="XP_024930342.3">
    <property type="nucleotide sequence ID" value="XM_025074574.3"/>
</dbReference>
<dbReference type="PANTHER" id="PTHR47284:SF3">
    <property type="entry name" value="FATTY-ACID-BINDING PROTEIN 2"/>
    <property type="match status" value="1"/>
</dbReference>
<dbReference type="GO" id="GO:0016872">
    <property type="term" value="F:intramolecular lyase activity"/>
    <property type="evidence" value="ECO:0007669"/>
    <property type="project" value="InterPro"/>
</dbReference>
<dbReference type="KEGG" id="zju:107420056"/>
<dbReference type="AlphaFoldDB" id="A0A6P4A8A3"/>
<dbReference type="UniPathway" id="UPA00154"/>
<dbReference type="GO" id="GO:0009813">
    <property type="term" value="P:flavonoid biosynthetic process"/>
    <property type="evidence" value="ECO:0007669"/>
    <property type="project" value="UniProtKB-UniPathway"/>
</dbReference>
<proteinExistence type="inferred from homology"/>
<dbReference type="GO" id="GO:0009570">
    <property type="term" value="C:chloroplast stroma"/>
    <property type="evidence" value="ECO:0007669"/>
    <property type="project" value="TreeGrafter"/>
</dbReference>
<dbReference type="SUPFAM" id="SSF54626">
    <property type="entry name" value="Chalcone isomerase"/>
    <property type="match status" value="1"/>
</dbReference>
<dbReference type="RefSeq" id="XP_015884403.3">
    <property type="nucleotide sequence ID" value="XM_016028917.4"/>
</dbReference>
<evidence type="ECO:0000313" key="4">
    <source>
        <dbReference type="RefSeq" id="XP_015884403.3"/>
    </source>
</evidence>
<dbReference type="RefSeq" id="XP_015884404.3">
    <property type="nucleotide sequence ID" value="XM_016028918.4"/>
</dbReference>